<evidence type="ECO:0000259" key="9">
    <source>
        <dbReference type="PROSITE" id="PS51829"/>
    </source>
</evidence>
<dbReference type="CDD" id="cd04077">
    <property type="entry name" value="Peptidases_S8_PCSK9_ProteinaseK_like"/>
    <property type="match status" value="1"/>
</dbReference>
<keyword evidence="2 5" id="KW-0645">Protease</keyword>
<evidence type="ECO:0000256" key="1">
    <source>
        <dbReference type="ARBA" id="ARBA00011073"/>
    </source>
</evidence>
<evidence type="ECO:0000256" key="8">
    <source>
        <dbReference type="SAM" id="SignalP"/>
    </source>
</evidence>
<dbReference type="InterPro" id="IPR037045">
    <property type="entry name" value="S8pro/Inhibitor_I9_sf"/>
</dbReference>
<organism evidence="10 11">
    <name type="scientific">Virgisporangium aurantiacum</name>
    <dbReference type="NCBI Taxonomy" id="175570"/>
    <lineage>
        <taxon>Bacteria</taxon>
        <taxon>Bacillati</taxon>
        <taxon>Actinomycetota</taxon>
        <taxon>Actinomycetes</taxon>
        <taxon>Micromonosporales</taxon>
        <taxon>Micromonosporaceae</taxon>
        <taxon>Virgisporangium</taxon>
    </lineage>
</organism>
<dbReference type="InterPro" id="IPR015500">
    <property type="entry name" value="Peptidase_S8_subtilisin-rel"/>
</dbReference>
<evidence type="ECO:0000256" key="5">
    <source>
        <dbReference type="PROSITE-ProRule" id="PRU01240"/>
    </source>
</evidence>
<evidence type="ECO:0000313" key="10">
    <source>
        <dbReference type="EMBL" id="GIJ52547.1"/>
    </source>
</evidence>
<accession>A0A8J3YXL0</accession>
<feature type="region of interest" description="Disordered" evidence="7">
    <location>
        <begin position="90"/>
        <end position="110"/>
    </location>
</feature>
<dbReference type="SUPFAM" id="SSF52743">
    <property type="entry name" value="Subtilisin-like"/>
    <property type="match status" value="1"/>
</dbReference>
<feature type="active site" description="Charge relay system" evidence="5">
    <location>
        <position position="176"/>
    </location>
</feature>
<evidence type="ECO:0000256" key="7">
    <source>
        <dbReference type="SAM" id="MobiDB-lite"/>
    </source>
</evidence>
<keyword evidence="3 5" id="KW-0378">Hydrolase</keyword>
<feature type="domain" description="P/Homo B" evidence="9">
    <location>
        <begin position="375"/>
        <end position="497"/>
    </location>
</feature>
<dbReference type="EMBL" id="BOPG01000002">
    <property type="protein sequence ID" value="GIJ52547.1"/>
    <property type="molecule type" value="Genomic_DNA"/>
</dbReference>
<dbReference type="InterPro" id="IPR023827">
    <property type="entry name" value="Peptidase_S8_Asp-AS"/>
</dbReference>
<dbReference type="PROSITE" id="PS00136">
    <property type="entry name" value="SUBTILASE_ASP"/>
    <property type="match status" value="1"/>
</dbReference>
<evidence type="ECO:0000256" key="6">
    <source>
        <dbReference type="RuleBase" id="RU003355"/>
    </source>
</evidence>
<keyword evidence="4 5" id="KW-0720">Serine protease</keyword>
<dbReference type="Proteomes" id="UP000612585">
    <property type="component" value="Unassembled WGS sequence"/>
</dbReference>
<dbReference type="InterPro" id="IPR010259">
    <property type="entry name" value="S8pro/Inhibitor_I9"/>
</dbReference>
<evidence type="ECO:0000256" key="2">
    <source>
        <dbReference type="ARBA" id="ARBA00022670"/>
    </source>
</evidence>
<dbReference type="InterPro" id="IPR008979">
    <property type="entry name" value="Galactose-bd-like_sf"/>
</dbReference>
<dbReference type="Gene3D" id="3.30.70.80">
    <property type="entry name" value="Peptidase S8 propeptide/proteinase inhibitor I9"/>
    <property type="match status" value="1"/>
</dbReference>
<feature type="active site" description="Charge relay system" evidence="5">
    <location>
        <position position="328"/>
    </location>
</feature>
<feature type="chain" id="PRO_5035246444" evidence="8">
    <location>
        <begin position="27"/>
        <end position="497"/>
    </location>
</feature>
<dbReference type="Gene3D" id="2.60.120.260">
    <property type="entry name" value="Galactose-binding domain-like"/>
    <property type="match status" value="1"/>
</dbReference>
<keyword evidence="8" id="KW-0732">Signal</keyword>
<dbReference type="SUPFAM" id="SSF54897">
    <property type="entry name" value="Protease propeptides/inhibitors"/>
    <property type="match status" value="1"/>
</dbReference>
<name>A0A8J3YXL0_9ACTN</name>
<gene>
    <name evidence="10" type="ORF">Vau01_000630</name>
</gene>
<comment type="caution">
    <text evidence="10">The sequence shown here is derived from an EMBL/GenBank/DDBJ whole genome shotgun (WGS) entry which is preliminary data.</text>
</comment>
<dbReference type="PROSITE" id="PS00137">
    <property type="entry name" value="SUBTILASE_HIS"/>
    <property type="match status" value="1"/>
</dbReference>
<evidence type="ECO:0000256" key="3">
    <source>
        <dbReference type="ARBA" id="ARBA00022801"/>
    </source>
</evidence>
<dbReference type="FunFam" id="3.40.50.200:FF:000014">
    <property type="entry name" value="Proteinase K"/>
    <property type="match status" value="1"/>
</dbReference>
<sequence length="497" mass="50095">MRLRAALIGLVVAAATGLLGAAPARADTSDTPDPAGMYVVVLRSTPSWASARALAERYGGRLEQAFQTALPGFSARMTAAAAGRLAADPAVESVQPDRQVRSTGTQVDPASWGLDRIDQASLPRNGAYTYPTTAGNVTAYVIDSGIRTTHTDFGGRATSGWDFVDNDADADDCAGHGTHVAGTIGGTSYGVAKGVNLVALRVLGCDGAGSYAGIIAAVDWVTANAHKPAVVNMSFSGTTYAPLNEAVAASIASGVTYVVSAGNDGADACGYSPAGVAAAVTVGATGQTDARAPFSNAGPCVDLFAPGVGITSAGIADDSASRSMNGTSMAAPHVAGAAALILADHPEATPAQVASALGAAARPGVVTDPAGAPGLLAQTAPSSCDVRTDGADVAIKDRGTVVSTIALAGCSGRATWVSVEVHIAHPRRGDLVVELIAPNGVVKRLKSSNRHDRAADVSATYPVTLSVKDRTGTWKLRVRDTTRAATGHIDSWTLTVA</sequence>
<dbReference type="PROSITE" id="PS51892">
    <property type="entry name" value="SUBTILASE"/>
    <property type="match status" value="1"/>
</dbReference>
<evidence type="ECO:0000256" key="4">
    <source>
        <dbReference type="ARBA" id="ARBA00022825"/>
    </source>
</evidence>
<dbReference type="PROSITE" id="PS00138">
    <property type="entry name" value="SUBTILASE_SER"/>
    <property type="match status" value="1"/>
</dbReference>
<dbReference type="InterPro" id="IPR050131">
    <property type="entry name" value="Peptidase_S8_subtilisin-like"/>
</dbReference>
<dbReference type="InterPro" id="IPR036852">
    <property type="entry name" value="Peptidase_S8/S53_dom_sf"/>
</dbReference>
<dbReference type="InterPro" id="IPR000209">
    <property type="entry name" value="Peptidase_S8/S53_dom"/>
</dbReference>
<dbReference type="InterPro" id="IPR022398">
    <property type="entry name" value="Peptidase_S8_His-AS"/>
</dbReference>
<dbReference type="PANTHER" id="PTHR43806:SF11">
    <property type="entry name" value="CEREVISIN-RELATED"/>
    <property type="match status" value="1"/>
</dbReference>
<dbReference type="Pfam" id="PF01483">
    <property type="entry name" value="P_proprotein"/>
    <property type="match status" value="1"/>
</dbReference>
<dbReference type="GO" id="GO:0004252">
    <property type="term" value="F:serine-type endopeptidase activity"/>
    <property type="evidence" value="ECO:0007669"/>
    <property type="project" value="UniProtKB-UniRule"/>
</dbReference>
<comment type="similarity">
    <text evidence="1 5 6">Belongs to the peptidase S8 family.</text>
</comment>
<evidence type="ECO:0000313" key="11">
    <source>
        <dbReference type="Proteomes" id="UP000612585"/>
    </source>
</evidence>
<protein>
    <submittedName>
        <fullName evidence="10">Serine protease</fullName>
    </submittedName>
</protein>
<dbReference type="PROSITE" id="PS51829">
    <property type="entry name" value="P_HOMO_B"/>
    <property type="match status" value="1"/>
</dbReference>
<dbReference type="PANTHER" id="PTHR43806">
    <property type="entry name" value="PEPTIDASE S8"/>
    <property type="match status" value="1"/>
</dbReference>
<dbReference type="GO" id="GO:0005615">
    <property type="term" value="C:extracellular space"/>
    <property type="evidence" value="ECO:0007669"/>
    <property type="project" value="TreeGrafter"/>
</dbReference>
<dbReference type="PRINTS" id="PR00723">
    <property type="entry name" value="SUBTILISIN"/>
</dbReference>
<dbReference type="AlphaFoldDB" id="A0A8J3YXL0"/>
<feature type="active site" description="Charge relay system" evidence="5">
    <location>
        <position position="143"/>
    </location>
</feature>
<proteinExistence type="inferred from homology"/>
<feature type="signal peptide" evidence="8">
    <location>
        <begin position="1"/>
        <end position="26"/>
    </location>
</feature>
<dbReference type="InterPro" id="IPR023828">
    <property type="entry name" value="Peptidase_S8_Ser-AS"/>
</dbReference>
<reference evidence="10" key="1">
    <citation type="submission" date="2021-01" db="EMBL/GenBank/DDBJ databases">
        <title>Whole genome shotgun sequence of Virgisporangium aurantiacum NBRC 16421.</title>
        <authorList>
            <person name="Komaki H."/>
            <person name="Tamura T."/>
        </authorList>
    </citation>
    <scope>NUCLEOTIDE SEQUENCE</scope>
    <source>
        <strain evidence="10">NBRC 16421</strain>
    </source>
</reference>
<dbReference type="Pfam" id="PF00082">
    <property type="entry name" value="Peptidase_S8"/>
    <property type="match status" value="1"/>
</dbReference>
<dbReference type="GO" id="GO:0006508">
    <property type="term" value="P:proteolysis"/>
    <property type="evidence" value="ECO:0007669"/>
    <property type="project" value="UniProtKB-KW"/>
</dbReference>
<dbReference type="InterPro" id="IPR002884">
    <property type="entry name" value="P_dom"/>
</dbReference>
<keyword evidence="11" id="KW-1185">Reference proteome</keyword>
<dbReference type="InterPro" id="IPR034193">
    <property type="entry name" value="PCSK9_ProteinaseK-like"/>
</dbReference>
<dbReference type="Pfam" id="PF05922">
    <property type="entry name" value="Inhibitor_I9"/>
    <property type="match status" value="1"/>
</dbReference>
<dbReference type="Gene3D" id="3.40.50.200">
    <property type="entry name" value="Peptidase S8/S53 domain"/>
    <property type="match status" value="1"/>
</dbReference>
<dbReference type="SUPFAM" id="SSF49785">
    <property type="entry name" value="Galactose-binding domain-like"/>
    <property type="match status" value="1"/>
</dbReference>